<dbReference type="Gramene" id="rna-AYBTSS11_LOCUS8809">
    <property type="protein sequence ID" value="CAJ1938831.1"/>
    <property type="gene ID" value="gene-AYBTSS11_LOCUS8809"/>
</dbReference>
<accession>A0AA86S214</accession>
<gene>
    <name evidence="1" type="ORF">AYBTSS11_LOCUS8809</name>
</gene>
<proteinExistence type="predicted"/>
<reference evidence="1" key="1">
    <citation type="submission" date="2023-10" db="EMBL/GenBank/DDBJ databases">
        <authorList>
            <person name="Domelevo Entfellner J.-B."/>
        </authorList>
    </citation>
    <scope>NUCLEOTIDE SEQUENCE</scope>
</reference>
<dbReference type="AlphaFoldDB" id="A0AA86S214"/>
<sequence length="88" mass="10109">MQKWKLNDFNALLSLGDVLQRYWDYLGGSGTDTKELRFEIAEIWSGSTFSQLVKRQYGASELEHLSVTDLMELEKVIHTSLSQIRSAK</sequence>
<organism evidence="1 2">
    <name type="scientific">Sphenostylis stenocarpa</name>
    <dbReference type="NCBI Taxonomy" id="92480"/>
    <lineage>
        <taxon>Eukaryota</taxon>
        <taxon>Viridiplantae</taxon>
        <taxon>Streptophyta</taxon>
        <taxon>Embryophyta</taxon>
        <taxon>Tracheophyta</taxon>
        <taxon>Spermatophyta</taxon>
        <taxon>Magnoliopsida</taxon>
        <taxon>eudicotyledons</taxon>
        <taxon>Gunneridae</taxon>
        <taxon>Pentapetalae</taxon>
        <taxon>rosids</taxon>
        <taxon>fabids</taxon>
        <taxon>Fabales</taxon>
        <taxon>Fabaceae</taxon>
        <taxon>Papilionoideae</taxon>
        <taxon>50 kb inversion clade</taxon>
        <taxon>NPAAA clade</taxon>
        <taxon>indigoferoid/millettioid clade</taxon>
        <taxon>Phaseoleae</taxon>
        <taxon>Sphenostylis</taxon>
    </lineage>
</organism>
<dbReference type="Proteomes" id="UP001189624">
    <property type="component" value="Chromosome 3"/>
</dbReference>
<keyword evidence="2" id="KW-1185">Reference proteome</keyword>
<evidence type="ECO:0000313" key="2">
    <source>
        <dbReference type="Proteomes" id="UP001189624"/>
    </source>
</evidence>
<evidence type="ECO:0000313" key="1">
    <source>
        <dbReference type="EMBL" id="CAJ1938831.1"/>
    </source>
</evidence>
<name>A0AA86S214_9FABA</name>
<protein>
    <submittedName>
        <fullName evidence="1">Uncharacterized protein</fullName>
    </submittedName>
</protein>
<dbReference type="EMBL" id="OY731400">
    <property type="protein sequence ID" value="CAJ1938831.1"/>
    <property type="molecule type" value="Genomic_DNA"/>
</dbReference>